<organism evidence="1">
    <name type="scientific">marine metagenome</name>
    <dbReference type="NCBI Taxonomy" id="408172"/>
    <lineage>
        <taxon>unclassified sequences</taxon>
        <taxon>metagenomes</taxon>
        <taxon>ecological metagenomes</taxon>
    </lineage>
</organism>
<name>A0A381VXE1_9ZZZZ</name>
<evidence type="ECO:0000313" key="1">
    <source>
        <dbReference type="EMBL" id="SVA44771.1"/>
    </source>
</evidence>
<protein>
    <submittedName>
        <fullName evidence="1">Uncharacterized protein</fullName>
    </submittedName>
</protein>
<gene>
    <name evidence="1" type="ORF">METZ01_LOCUS97625</name>
</gene>
<accession>A0A381VXE1</accession>
<dbReference type="EMBL" id="UINC01010029">
    <property type="protein sequence ID" value="SVA44771.1"/>
    <property type="molecule type" value="Genomic_DNA"/>
</dbReference>
<sequence length="103" mass="12036">ITDEDLNDKKNRKINFYYKLFSDSKIPNPSNNNWNDWIKNLTNTQPNQLKGNEKICFINKKINYGTKSSSLISLPNKKINNKNIVFKSTNSFPTIDSYIDIIF</sequence>
<reference evidence="1" key="1">
    <citation type="submission" date="2018-05" db="EMBL/GenBank/DDBJ databases">
        <authorList>
            <person name="Lanie J.A."/>
            <person name="Ng W.-L."/>
            <person name="Kazmierczak K.M."/>
            <person name="Andrzejewski T.M."/>
            <person name="Davidsen T.M."/>
            <person name="Wayne K.J."/>
            <person name="Tettelin H."/>
            <person name="Glass J.I."/>
            <person name="Rusch D."/>
            <person name="Podicherti R."/>
            <person name="Tsui H.-C.T."/>
            <person name="Winkler M.E."/>
        </authorList>
    </citation>
    <scope>NUCLEOTIDE SEQUENCE</scope>
</reference>
<dbReference type="AlphaFoldDB" id="A0A381VXE1"/>
<proteinExistence type="predicted"/>
<feature type="non-terminal residue" evidence="1">
    <location>
        <position position="1"/>
    </location>
</feature>